<feature type="compositionally biased region" description="Low complexity" evidence="1">
    <location>
        <begin position="1"/>
        <end position="19"/>
    </location>
</feature>
<name>A0A7C8UUH9_ORBOL</name>
<dbReference type="EMBL" id="WIWS01000046">
    <property type="protein sequence ID" value="KAF3217178.1"/>
    <property type="molecule type" value="Genomic_DNA"/>
</dbReference>
<dbReference type="SUPFAM" id="SSF57701">
    <property type="entry name" value="Zn2/Cys6 DNA-binding domain"/>
    <property type="match status" value="1"/>
</dbReference>
<reference evidence="7 8" key="2">
    <citation type="submission" date="2019-06" db="EMBL/GenBank/DDBJ databases">
        <authorList>
            <person name="Palmer J.M."/>
        </authorList>
    </citation>
    <scope>NUCLEOTIDE SEQUENCE [LARGE SCALE GENOMIC DNA]</scope>
    <source>
        <strain evidence="2 7">TWF106</strain>
        <strain evidence="4 8">TWF191</strain>
        <strain evidence="3">TWF679</strain>
    </source>
</reference>
<dbReference type="EMBL" id="WIPF01000042">
    <property type="protein sequence ID" value="KAF3221593.1"/>
    <property type="molecule type" value="Genomic_DNA"/>
</dbReference>
<sequence>MNSTMMQPSNTTTTTSPTQIKTKRRRRAPPSGASEPCHTCRQNGRVCDRRRPYCTQCIETKGTCSGYRTQLTWGVGVASRGKLRGLSLPVPLSDEERAKKNSAMAAEKKEEKKKLKAAGANTGAGISKHSASASISSLASVRSMSTQDLATLTSMNSIPSNISAYNSPTEPMAPSYPQYPQLSSLNTANHPPQFQKLMQAAHHAQGGLSLLLSPMDDMHSQHVEYHADGSSTPEIYSPLYSPVDGGYLHSPVDIIHISQSRSHPPTSVPDHVSDFFEEESSVGHSSPSIHGHQDDNSPDAEADGAISALLYDEEMLNNMYHYSRPNTAHTNSQFNGNASPSTGYNSSPANSPSPPPLVHSNSFPSGHYPSYSPSSAARPQQLARLQTGPAHPHLQISSPTSYPPTPNSMSPSTPTTPIYGHCLSTPPPTSMPPTSAAGSASTLTSPAVLLQQQLLQNQNAIMQQQQRQRLLHQQHQQQQQQQNSIAAADQQFYLSHLG</sequence>
<feature type="region of interest" description="Disordered" evidence="1">
    <location>
        <begin position="1"/>
        <end position="39"/>
    </location>
</feature>
<dbReference type="GO" id="GO:0000981">
    <property type="term" value="F:DNA-binding transcription factor activity, RNA polymerase II-specific"/>
    <property type="evidence" value="ECO:0007669"/>
    <property type="project" value="InterPro"/>
</dbReference>
<evidence type="ECO:0000313" key="3">
    <source>
        <dbReference type="EMBL" id="KAF3219925.1"/>
    </source>
</evidence>
<dbReference type="EMBL" id="WIWT01000008">
    <property type="protein sequence ID" value="KAF3219925.1"/>
    <property type="molecule type" value="Genomic_DNA"/>
</dbReference>
<dbReference type="Proteomes" id="UP000483672">
    <property type="component" value="Unassembled WGS sequence"/>
</dbReference>
<evidence type="ECO:0000313" key="6">
    <source>
        <dbReference type="Proteomes" id="UP000297595"/>
    </source>
</evidence>
<evidence type="ECO:0000313" key="7">
    <source>
        <dbReference type="Proteomes" id="UP000472727"/>
    </source>
</evidence>
<feature type="compositionally biased region" description="Polar residues" evidence="1">
    <location>
        <begin position="324"/>
        <end position="344"/>
    </location>
</feature>
<accession>A0A7C8UUH9</accession>
<reference evidence="5 6" key="1">
    <citation type="submission" date="2019-03" db="EMBL/GenBank/DDBJ databases">
        <title>Nematode-trapping fungi genome.</title>
        <authorList>
            <person name="Vidal-Diez De Ulzurrun G."/>
        </authorList>
    </citation>
    <scope>NUCLEOTIDE SEQUENCE [LARGE SCALE GENOMIC DNA]</scope>
    <source>
        <strain evidence="5 6">TWF154</strain>
    </source>
</reference>
<dbReference type="Proteomes" id="UP000614610">
    <property type="component" value="Unassembled WGS sequence"/>
</dbReference>
<dbReference type="Proteomes" id="UP000472727">
    <property type="component" value="Unassembled WGS sequence"/>
</dbReference>
<dbReference type="GO" id="GO:0008270">
    <property type="term" value="F:zinc ion binding"/>
    <property type="evidence" value="ECO:0007669"/>
    <property type="project" value="InterPro"/>
</dbReference>
<feature type="region of interest" description="Disordered" evidence="1">
    <location>
        <begin position="277"/>
        <end position="301"/>
    </location>
</feature>
<protein>
    <recommendedName>
        <fullName evidence="9">Zn(2)-C6 fungal-type domain-containing protein</fullName>
    </recommendedName>
</protein>
<organism evidence="4 8">
    <name type="scientific">Orbilia oligospora</name>
    <name type="common">Nematode-trapping fungus</name>
    <name type="synonym">Arthrobotrys oligospora</name>
    <dbReference type="NCBI Taxonomy" id="2813651"/>
    <lineage>
        <taxon>Eukaryota</taxon>
        <taxon>Fungi</taxon>
        <taxon>Dikarya</taxon>
        <taxon>Ascomycota</taxon>
        <taxon>Pezizomycotina</taxon>
        <taxon>Orbiliomycetes</taxon>
        <taxon>Orbiliales</taxon>
        <taxon>Orbiliaceae</taxon>
        <taxon>Orbilia</taxon>
    </lineage>
</organism>
<dbReference type="OrthoDB" id="3431704at2759"/>
<evidence type="ECO:0000313" key="8">
    <source>
        <dbReference type="Proteomes" id="UP000483672"/>
    </source>
</evidence>
<proteinExistence type="predicted"/>
<evidence type="ECO:0000313" key="5">
    <source>
        <dbReference type="EMBL" id="TGJ73044.1"/>
    </source>
</evidence>
<gene>
    <name evidence="5" type="ORF">EYR41_000164</name>
    <name evidence="2" type="ORF">TWF106_008015</name>
    <name evidence="4" type="ORF">TWF191_007096</name>
    <name evidence="3" type="ORF">TWF679_010381</name>
</gene>
<dbReference type="Proteomes" id="UP000297595">
    <property type="component" value="Unassembled WGS sequence"/>
</dbReference>
<dbReference type="AlphaFoldDB" id="A0A7C8UUH9"/>
<evidence type="ECO:0000256" key="1">
    <source>
        <dbReference type="SAM" id="MobiDB-lite"/>
    </source>
</evidence>
<feature type="compositionally biased region" description="Low complexity" evidence="1">
    <location>
        <begin position="407"/>
        <end position="417"/>
    </location>
</feature>
<evidence type="ECO:0000313" key="2">
    <source>
        <dbReference type="EMBL" id="KAF3217178.1"/>
    </source>
</evidence>
<evidence type="ECO:0008006" key="9">
    <source>
        <dbReference type="Google" id="ProtNLM"/>
    </source>
</evidence>
<feature type="region of interest" description="Disordered" evidence="1">
    <location>
        <begin position="323"/>
        <end position="440"/>
    </location>
</feature>
<dbReference type="EMBL" id="SOZJ01000001">
    <property type="protein sequence ID" value="TGJ73044.1"/>
    <property type="molecule type" value="Genomic_DNA"/>
</dbReference>
<comment type="caution">
    <text evidence="4">The sequence shown here is derived from an EMBL/GenBank/DDBJ whole genome shotgun (WGS) entry which is preliminary data.</text>
</comment>
<dbReference type="InterPro" id="IPR036864">
    <property type="entry name" value="Zn2-C6_fun-type_DNA-bd_sf"/>
</dbReference>
<feature type="compositionally biased region" description="Low complexity" evidence="1">
    <location>
        <begin position="362"/>
        <end position="375"/>
    </location>
</feature>
<evidence type="ECO:0000313" key="4">
    <source>
        <dbReference type="EMBL" id="KAF3221593.1"/>
    </source>
</evidence>